<evidence type="ECO:0000259" key="8">
    <source>
        <dbReference type="PROSITE" id="PS50850"/>
    </source>
</evidence>
<gene>
    <name evidence="9" type="ORF">QUG98_07565</name>
</gene>
<sequence>MQSTRTVARARRAAFASFLGGTLEYYDFFVYTTAASLIFGRVFFPAGDPTAALIQSFAVLGVGYVFRPIGAFIFGHLGDRVGRKNTLVATLTIMGASTFLIGVLPTFQTAGYLAPILLVVLRILQGLSAGGETAGASTLTVEESPEGRRAFYASFTSSGISAGIVLASLVFLPVAALPEAARDSWGWRVPFLLSVVVLIVAYLVRRRLEEPEVFVDEKDAHRRARLPIVELFRSNPKAFLVVVLMSLVIVINTFMQSFGLAYATQISTLSPADMLWTSVAGNVLAVVWGQPVHRRGPGDIAELESGHSDDWGPRALLACLRKLCGGGPTEAERVVVEDAWATNDEFRVIYSWTGGRRVGIIRNRETTIDRMDVYATGDIATPEEFGQEVADFNIGEPLGAYGDILDVDADGLGWWGHIPLCRRS</sequence>
<dbReference type="InterPro" id="IPR011701">
    <property type="entry name" value="MFS"/>
</dbReference>
<evidence type="ECO:0000256" key="3">
    <source>
        <dbReference type="ARBA" id="ARBA00022475"/>
    </source>
</evidence>
<keyword evidence="4 7" id="KW-0812">Transmembrane</keyword>
<dbReference type="InterPro" id="IPR005829">
    <property type="entry name" value="Sugar_transporter_CS"/>
</dbReference>
<feature type="transmembrane region" description="Helical" evidence="7">
    <location>
        <begin position="185"/>
        <end position="204"/>
    </location>
</feature>
<dbReference type="RefSeq" id="WP_281264290.1">
    <property type="nucleotide sequence ID" value="NZ_JAUCMM010000004.1"/>
</dbReference>
<dbReference type="InterPro" id="IPR020846">
    <property type="entry name" value="MFS_dom"/>
</dbReference>
<protein>
    <submittedName>
        <fullName evidence="9">MFS transporter</fullName>
    </submittedName>
</protein>
<evidence type="ECO:0000256" key="5">
    <source>
        <dbReference type="ARBA" id="ARBA00022989"/>
    </source>
</evidence>
<feature type="transmembrane region" description="Helical" evidence="7">
    <location>
        <begin position="238"/>
        <end position="263"/>
    </location>
</feature>
<keyword evidence="5 7" id="KW-1133">Transmembrane helix</keyword>
<keyword evidence="10" id="KW-1185">Reference proteome</keyword>
<evidence type="ECO:0000256" key="4">
    <source>
        <dbReference type="ARBA" id="ARBA00022692"/>
    </source>
</evidence>
<feature type="transmembrane region" description="Helical" evidence="7">
    <location>
        <begin position="150"/>
        <end position="173"/>
    </location>
</feature>
<evidence type="ECO:0000256" key="7">
    <source>
        <dbReference type="SAM" id="Phobius"/>
    </source>
</evidence>
<reference evidence="9 10" key="1">
    <citation type="submission" date="2023-06" db="EMBL/GenBank/DDBJ databases">
        <authorList>
            <person name="Feng G."/>
            <person name="Li J."/>
            <person name="Zhu H."/>
        </authorList>
    </citation>
    <scope>NUCLEOTIDE SEQUENCE [LARGE SCALE GENOMIC DNA]</scope>
    <source>
        <strain evidence="9 10">RHCJP20</strain>
    </source>
</reference>
<dbReference type="Proteomes" id="UP001235720">
    <property type="component" value="Unassembled WGS sequence"/>
</dbReference>
<feature type="transmembrane region" description="Helical" evidence="7">
    <location>
        <begin position="86"/>
        <end position="104"/>
    </location>
</feature>
<name>A0ABT7TFF5_9MICO</name>
<dbReference type="PROSITE" id="PS50850">
    <property type="entry name" value="MFS"/>
    <property type="match status" value="1"/>
</dbReference>
<comment type="caution">
    <text evidence="9">The sequence shown here is derived from an EMBL/GenBank/DDBJ whole genome shotgun (WGS) entry which is preliminary data.</text>
</comment>
<dbReference type="Pfam" id="PF07690">
    <property type="entry name" value="MFS_1"/>
    <property type="match status" value="1"/>
</dbReference>
<organism evidence="9 10">
    <name type="scientific">Curtobacterium subtropicum</name>
    <dbReference type="NCBI Taxonomy" id="3055138"/>
    <lineage>
        <taxon>Bacteria</taxon>
        <taxon>Bacillati</taxon>
        <taxon>Actinomycetota</taxon>
        <taxon>Actinomycetes</taxon>
        <taxon>Micrococcales</taxon>
        <taxon>Microbacteriaceae</taxon>
        <taxon>Curtobacterium</taxon>
    </lineage>
</organism>
<evidence type="ECO:0000313" key="10">
    <source>
        <dbReference type="Proteomes" id="UP001235720"/>
    </source>
</evidence>
<dbReference type="PROSITE" id="PS00217">
    <property type="entry name" value="SUGAR_TRANSPORT_2"/>
    <property type="match status" value="1"/>
</dbReference>
<dbReference type="InterPro" id="IPR036259">
    <property type="entry name" value="MFS_trans_sf"/>
</dbReference>
<dbReference type="EMBL" id="JAUCMM010000004">
    <property type="protein sequence ID" value="MDM7888310.1"/>
    <property type="molecule type" value="Genomic_DNA"/>
</dbReference>
<dbReference type="PANTHER" id="PTHR43045:SF1">
    <property type="entry name" value="SHIKIMATE TRANSPORTER"/>
    <property type="match status" value="1"/>
</dbReference>
<feature type="transmembrane region" description="Helical" evidence="7">
    <location>
        <begin position="52"/>
        <end position="74"/>
    </location>
</feature>
<proteinExistence type="predicted"/>
<evidence type="ECO:0000256" key="6">
    <source>
        <dbReference type="ARBA" id="ARBA00023136"/>
    </source>
</evidence>
<keyword evidence="2" id="KW-0813">Transport</keyword>
<feature type="transmembrane region" description="Helical" evidence="7">
    <location>
        <begin position="28"/>
        <end position="46"/>
    </location>
</feature>
<dbReference type="Gene3D" id="1.20.1250.20">
    <property type="entry name" value="MFS general substrate transporter like domains"/>
    <property type="match status" value="1"/>
</dbReference>
<dbReference type="PANTHER" id="PTHR43045">
    <property type="entry name" value="SHIKIMATE TRANSPORTER"/>
    <property type="match status" value="1"/>
</dbReference>
<comment type="subcellular location">
    <subcellularLocation>
        <location evidence="1">Cell membrane</location>
        <topology evidence="1">Multi-pass membrane protein</topology>
    </subcellularLocation>
</comment>
<evidence type="ECO:0000313" key="9">
    <source>
        <dbReference type="EMBL" id="MDM7888310.1"/>
    </source>
</evidence>
<dbReference type="SUPFAM" id="SSF103473">
    <property type="entry name" value="MFS general substrate transporter"/>
    <property type="match status" value="1"/>
</dbReference>
<keyword evidence="3" id="KW-1003">Cell membrane</keyword>
<evidence type="ECO:0000256" key="2">
    <source>
        <dbReference type="ARBA" id="ARBA00022448"/>
    </source>
</evidence>
<accession>A0ABT7TFF5</accession>
<evidence type="ECO:0000256" key="1">
    <source>
        <dbReference type="ARBA" id="ARBA00004651"/>
    </source>
</evidence>
<feature type="domain" description="Major facilitator superfamily (MFS) profile" evidence="8">
    <location>
        <begin position="13"/>
        <end position="424"/>
    </location>
</feature>
<keyword evidence="6 7" id="KW-0472">Membrane</keyword>